<dbReference type="EMBL" id="CP042469">
    <property type="protein sequence ID" value="QOX63662.1"/>
    <property type="molecule type" value="Genomic_DNA"/>
</dbReference>
<gene>
    <name evidence="1" type="ORF">FRZ06_10015</name>
</gene>
<protein>
    <submittedName>
        <fullName evidence="1">DUF2313 domain-containing protein</fullName>
    </submittedName>
</protein>
<reference evidence="1" key="1">
    <citation type="submission" date="2019-08" db="EMBL/GenBank/DDBJ databases">
        <title>Genome sequence of Clostridiales bacterium MT110.</title>
        <authorList>
            <person name="Cao J."/>
        </authorList>
    </citation>
    <scope>NUCLEOTIDE SEQUENCE</scope>
    <source>
        <strain evidence="1">MT110</strain>
    </source>
</reference>
<evidence type="ECO:0000313" key="2">
    <source>
        <dbReference type="Proteomes" id="UP000594014"/>
    </source>
</evidence>
<evidence type="ECO:0000313" key="1">
    <source>
        <dbReference type="EMBL" id="QOX63662.1"/>
    </source>
</evidence>
<organism evidence="1 2">
    <name type="scientific">Anoxybacterium hadale</name>
    <dbReference type="NCBI Taxonomy" id="3408580"/>
    <lineage>
        <taxon>Bacteria</taxon>
        <taxon>Bacillati</taxon>
        <taxon>Bacillota</taxon>
        <taxon>Clostridia</taxon>
        <taxon>Peptostreptococcales</taxon>
        <taxon>Anaerovoracaceae</taxon>
        <taxon>Anoxybacterium</taxon>
    </lineage>
</organism>
<dbReference type="Proteomes" id="UP000594014">
    <property type="component" value="Chromosome"/>
</dbReference>
<keyword evidence="2" id="KW-1185">Reference proteome</keyword>
<sequence length="263" mass="29418">MINFIKYTIDGVTYTLVNNGDNTWNRDENAPNASGNYQMTLTIIEDGNITNLDASDDIYEMYLDILTGTEKNTQLGSYVPDFISDTTEIASVFNAENDLLDHLGDEISKIKSNHFITTASNYSISRMESFLGMKGLGTLEQRKSYLISLNQKGNKLNVPAIRNIVKSIAGSDCIVTFFGAEEESNPDKAYGLLKIQVLSPDSTKNYRYADIARALAPLVPSHIKLSVIKYFATWGDILNDFSDWSSLSSREDWQVVREYIPSS</sequence>
<accession>A0ACD1AB15</accession>
<name>A0ACD1AB15_9FIRM</name>
<proteinExistence type="predicted"/>